<reference evidence="2 3" key="1">
    <citation type="journal article" date="2023" name="Microorganisms">
        <title>Thiorhodovibrio frisius and Trv. litoralis spp. nov., Two Novel Members from a Clade of Fastidious Purple Sulfur Bacteria That Exhibit Unique Red-Shifted Light-Harvesting Capabilities.</title>
        <authorList>
            <person name="Methner A."/>
            <person name="Kuzyk S.B."/>
            <person name="Petersen J."/>
            <person name="Bauer S."/>
            <person name="Brinkmann H."/>
            <person name="Sichau K."/>
            <person name="Wanner G."/>
            <person name="Wolf J."/>
            <person name="Neumann-Schaal M."/>
            <person name="Henke P."/>
            <person name="Tank M."/>
            <person name="Sproer C."/>
            <person name="Bunk B."/>
            <person name="Overmann J."/>
        </authorList>
    </citation>
    <scope>NUCLEOTIDE SEQUENCE [LARGE SCALE GENOMIC DNA]</scope>
    <source>
        <strain evidence="2 3">DSM 6702</strain>
    </source>
</reference>
<accession>A0ABZ0SBR3</accession>
<keyword evidence="3" id="KW-1185">Reference proteome</keyword>
<organism evidence="2 3">
    <name type="scientific">Thiorhodovibrio winogradskyi</name>
    <dbReference type="NCBI Taxonomy" id="77007"/>
    <lineage>
        <taxon>Bacteria</taxon>
        <taxon>Pseudomonadati</taxon>
        <taxon>Pseudomonadota</taxon>
        <taxon>Gammaproteobacteria</taxon>
        <taxon>Chromatiales</taxon>
        <taxon>Chromatiaceae</taxon>
        <taxon>Thiorhodovibrio</taxon>
    </lineage>
</organism>
<dbReference type="RefSeq" id="WP_328987998.1">
    <property type="nucleotide sequence ID" value="NZ_CP121472.1"/>
</dbReference>
<sequence>MNCRSFRRHLLIDPRHLDASLRDHAARCSFCAQALERALAFERRLADAVQQEYGQVAGGERLDGADHDPGHNPSHDQRSV</sequence>
<gene>
    <name evidence="2" type="ORF">Thiowin_02505</name>
</gene>
<dbReference type="Proteomes" id="UP001432180">
    <property type="component" value="Chromosome"/>
</dbReference>
<feature type="compositionally biased region" description="Basic and acidic residues" evidence="1">
    <location>
        <begin position="60"/>
        <end position="80"/>
    </location>
</feature>
<proteinExistence type="predicted"/>
<protein>
    <submittedName>
        <fullName evidence="2">Uncharacterized protein</fullName>
    </submittedName>
</protein>
<evidence type="ECO:0000256" key="1">
    <source>
        <dbReference type="SAM" id="MobiDB-lite"/>
    </source>
</evidence>
<evidence type="ECO:0000313" key="2">
    <source>
        <dbReference type="EMBL" id="WPL17486.1"/>
    </source>
</evidence>
<name>A0ABZ0SBR3_9GAMM</name>
<evidence type="ECO:0000313" key="3">
    <source>
        <dbReference type="Proteomes" id="UP001432180"/>
    </source>
</evidence>
<feature type="region of interest" description="Disordered" evidence="1">
    <location>
        <begin position="56"/>
        <end position="80"/>
    </location>
</feature>
<dbReference type="EMBL" id="CP121472">
    <property type="protein sequence ID" value="WPL17486.1"/>
    <property type="molecule type" value="Genomic_DNA"/>
</dbReference>